<dbReference type="InterPro" id="IPR058009">
    <property type="entry name" value="TTP_Phage_16"/>
</dbReference>
<accession>A0A6H9YZ98</accession>
<dbReference type="Proteomes" id="UP000468735">
    <property type="component" value="Unassembled WGS sequence"/>
</dbReference>
<reference evidence="1 2" key="1">
    <citation type="submission" date="2019-09" db="EMBL/GenBank/DDBJ databases">
        <title>Actinomadura physcomitrii sp. nov., a novel actinomycete isolated from moss [Physcomitrium sphaericum (Ludw) Fuernr].</title>
        <authorList>
            <person name="Zhuang X."/>
            <person name="Liu C."/>
        </authorList>
    </citation>
    <scope>NUCLEOTIDE SEQUENCE [LARGE SCALE GENOMIC DNA]</scope>
    <source>
        <strain evidence="1 2">HMC1</strain>
    </source>
</reference>
<name>A0A6H9YZ98_9ACTN</name>
<dbReference type="EMBL" id="WBMT01000009">
    <property type="protein sequence ID" value="KAB2347353.1"/>
    <property type="molecule type" value="Genomic_DNA"/>
</dbReference>
<organism evidence="1 2">
    <name type="scientific">Actinomadura rudentiformis</name>
    <dbReference type="NCBI Taxonomy" id="359158"/>
    <lineage>
        <taxon>Bacteria</taxon>
        <taxon>Bacillati</taxon>
        <taxon>Actinomycetota</taxon>
        <taxon>Actinomycetes</taxon>
        <taxon>Streptosporangiales</taxon>
        <taxon>Thermomonosporaceae</taxon>
        <taxon>Actinomadura</taxon>
    </lineage>
</organism>
<sequence>MADLLGDGNVKVTVVTTLSSKSTPTAAQLNAGIDIQEYVTKEGLDIKVDQAAVDNTALASRSETEDAGTTKHEVVLTYKKQDTPLGDVAFNALPPRELRWIAVRRDRAHETAWAAGQPAEIFPVRCGDYMRQAPKLNEPQLIEQKMFVYEAADTEAVVA</sequence>
<dbReference type="OrthoDB" id="3629220at2"/>
<keyword evidence="2" id="KW-1185">Reference proteome</keyword>
<dbReference type="RefSeq" id="WP_151562108.1">
    <property type="nucleotide sequence ID" value="NZ_WBMT01000009.1"/>
</dbReference>
<protein>
    <submittedName>
        <fullName evidence="1">Uncharacterized protein</fullName>
    </submittedName>
</protein>
<proteinExistence type="predicted"/>
<dbReference type="Pfam" id="PF25595">
    <property type="entry name" value="Phage_TTP_16"/>
    <property type="match status" value="1"/>
</dbReference>
<evidence type="ECO:0000313" key="1">
    <source>
        <dbReference type="EMBL" id="KAB2347353.1"/>
    </source>
</evidence>
<evidence type="ECO:0000313" key="2">
    <source>
        <dbReference type="Proteomes" id="UP000468735"/>
    </source>
</evidence>
<dbReference type="AlphaFoldDB" id="A0A6H9YZ98"/>
<comment type="caution">
    <text evidence="1">The sequence shown here is derived from an EMBL/GenBank/DDBJ whole genome shotgun (WGS) entry which is preliminary data.</text>
</comment>
<gene>
    <name evidence="1" type="ORF">F8566_20285</name>
</gene>